<dbReference type="GO" id="GO:0010992">
    <property type="term" value="P:ubiquitin recycling"/>
    <property type="evidence" value="ECO:0007669"/>
    <property type="project" value="TreeGrafter"/>
</dbReference>
<dbReference type="InterPro" id="IPR019775">
    <property type="entry name" value="WD40_repeat_CS"/>
</dbReference>
<dbReference type="Proteomes" id="UP001162131">
    <property type="component" value="Unassembled WGS sequence"/>
</dbReference>
<evidence type="ECO:0000259" key="6">
    <source>
        <dbReference type="PROSITE" id="PS51394"/>
    </source>
</evidence>
<dbReference type="InterPro" id="IPR015943">
    <property type="entry name" value="WD40/YVTN_repeat-like_dom_sf"/>
</dbReference>
<dbReference type="PROSITE" id="PS51394">
    <property type="entry name" value="PFU"/>
    <property type="match status" value="1"/>
</dbReference>
<dbReference type="Gene3D" id="3.10.20.870">
    <property type="entry name" value="PFU (PLAA family ubiquitin binding), C-terminal domain"/>
    <property type="match status" value="1"/>
</dbReference>
<dbReference type="SUPFAM" id="SSF48371">
    <property type="entry name" value="ARM repeat"/>
    <property type="match status" value="1"/>
</dbReference>
<organism evidence="8 9">
    <name type="scientific">Blepharisma stoltei</name>
    <dbReference type="NCBI Taxonomy" id="1481888"/>
    <lineage>
        <taxon>Eukaryota</taxon>
        <taxon>Sar</taxon>
        <taxon>Alveolata</taxon>
        <taxon>Ciliophora</taxon>
        <taxon>Postciliodesmatophora</taxon>
        <taxon>Heterotrichea</taxon>
        <taxon>Heterotrichida</taxon>
        <taxon>Blepharismidae</taxon>
        <taxon>Blepharisma</taxon>
    </lineage>
</organism>
<dbReference type="PROSITE" id="PS51396">
    <property type="entry name" value="PUL"/>
    <property type="match status" value="1"/>
</dbReference>
<evidence type="ECO:0000256" key="4">
    <source>
        <dbReference type="ARBA" id="ARBA00022737"/>
    </source>
</evidence>
<dbReference type="PANTHER" id="PTHR19849">
    <property type="entry name" value="PHOSPHOLIPASE A-2-ACTIVATING PROTEIN"/>
    <property type="match status" value="1"/>
</dbReference>
<dbReference type="Pfam" id="PF08324">
    <property type="entry name" value="PUL"/>
    <property type="match status" value="1"/>
</dbReference>
<keyword evidence="9" id="KW-1185">Reference proteome</keyword>
<sequence>MSSLSSTLENYTLAQSLQIHSGTVRCLSLYNDLLLSGGLDTQLFISKLNQGKYEPLQHYTHHTSYIYSCAFANDGQSFFSGDKIGQIVHSDFTSSNIRNFIGHSNAVCSLDVNENVLLSGSWDATARIWDITTGNCLSVLGNEKHTYGVCVKNTQYAILTASQNGKLNFWSKSGEFIRSIQAHNDLIREISFSENFGIMTCSNDNTIKQFTIDGRLVNTYMGHQGFVFCAKLLKNGEIISGSDDRTVKVWANGREIDSIIHPNSIWDVAMNFEDDIITAGADCFIRVFTRDRPRVAAPEEIEEYNKKCTEVPKDEAAMDIDKMQSINDISNVKGKKEGDVQVFNNFGVPEAYVWHVEGEFWERIGEVVGQGASGKNPVKKHYDGDRLFKAGDYDYVFDVELGDGVMRKMPYNNADNPLETAEKFIAREGLNKEYVSEITKFIMSNAQPSYNSAPAAPQVRQISNRFFPQQAPIYFDTFNIQPIINKIKEFNANLVTPHQLNEAELRELDRIAQALGNPKDYKQTSLTYKDTDLLLKLINWPRENIFPVFDLFRISLLHNSAQEMFKGADHGSRHLAVITAQISRSQENPILITGLKLLCNLFYGNTSHSMISHRRESVLDAVLAHIDNTNNNVRLGLVTLLFNFSVDLIAEKENEGKIQVLSALMEFINAEGEMESQFRAFCAVGNILAGSGINSELVDISRQLGLDSVIGSKSCTGKADECKQELMTIFN</sequence>
<comment type="subcellular location">
    <subcellularLocation>
        <location evidence="1">Cytoplasm</location>
    </subcellularLocation>
</comment>
<dbReference type="InterPro" id="IPR016024">
    <property type="entry name" value="ARM-type_fold"/>
</dbReference>
<dbReference type="GO" id="GO:0043130">
    <property type="term" value="F:ubiquitin binding"/>
    <property type="evidence" value="ECO:0007669"/>
    <property type="project" value="TreeGrafter"/>
</dbReference>
<dbReference type="Pfam" id="PF09070">
    <property type="entry name" value="PFU"/>
    <property type="match status" value="1"/>
</dbReference>
<comment type="caution">
    <text evidence="8">The sequence shown here is derived from an EMBL/GenBank/DDBJ whole genome shotgun (WGS) entry which is preliminary data.</text>
</comment>
<dbReference type="AlphaFoldDB" id="A0AAU9J7N4"/>
<dbReference type="InterPro" id="IPR036322">
    <property type="entry name" value="WD40_repeat_dom_sf"/>
</dbReference>
<dbReference type="EMBL" id="CAJZBQ010000029">
    <property type="protein sequence ID" value="CAG9321706.1"/>
    <property type="molecule type" value="Genomic_DNA"/>
</dbReference>
<dbReference type="SMART" id="SM00320">
    <property type="entry name" value="WD40"/>
    <property type="match status" value="7"/>
</dbReference>
<dbReference type="PROSITE" id="PS50082">
    <property type="entry name" value="WD_REPEATS_2"/>
    <property type="match status" value="2"/>
</dbReference>
<dbReference type="Pfam" id="PF00400">
    <property type="entry name" value="WD40"/>
    <property type="match status" value="4"/>
</dbReference>
<dbReference type="Gene3D" id="2.130.10.10">
    <property type="entry name" value="YVTN repeat-like/Quinoprotein amine dehydrogenase"/>
    <property type="match status" value="1"/>
</dbReference>
<evidence type="ECO:0000256" key="5">
    <source>
        <dbReference type="PROSITE-ProRule" id="PRU00221"/>
    </source>
</evidence>
<dbReference type="InterPro" id="IPR038122">
    <property type="entry name" value="PFU_sf"/>
</dbReference>
<dbReference type="GO" id="GO:0043161">
    <property type="term" value="P:proteasome-mediated ubiquitin-dependent protein catabolic process"/>
    <property type="evidence" value="ECO:0007669"/>
    <property type="project" value="TreeGrafter"/>
</dbReference>
<dbReference type="Gene3D" id="1.25.10.10">
    <property type="entry name" value="Leucine-rich Repeat Variant"/>
    <property type="match status" value="1"/>
</dbReference>
<dbReference type="InterPro" id="IPR013535">
    <property type="entry name" value="PUL_dom"/>
</dbReference>
<keyword evidence="2" id="KW-0963">Cytoplasm</keyword>
<evidence type="ECO:0000256" key="2">
    <source>
        <dbReference type="ARBA" id="ARBA00022490"/>
    </source>
</evidence>
<reference evidence="8" key="1">
    <citation type="submission" date="2021-09" db="EMBL/GenBank/DDBJ databases">
        <authorList>
            <consortium name="AG Swart"/>
            <person name="Singh M."/>
            <person name="Singh A."/>
            <person name="Seah K."/>
            <person name="Emmerich C."/>
        </authorList>
    </citation>
    <scope>NUCLEOTIDE SEQUENCE</scope>
    <source>
        <strain evidence="8">ATCC30299</strain>
    </source>
</reference>
<evidence type="ECO:0008006" key="10">
    <source>
        <dbReference type="Google" id="ProtNLM"/>
    </source>
</evidence>
<dbReference type="InterPro" id="IPR015155">
    <property type="entry name" value="PFU"/>
</dbReference>
<evidence type="ECO:0000313" key="8">
    <source>
        <dbReference type="EMBL" id="CAG9321706.1"/>
    </source>
</evidence>
<accession>A0AAU9J7N4</accession>
<dbReference type="PROSITE" id="PS00678">
    <property type="entry name" value="WD_REPEATS_1"/>
    <property type="match status" value="1"/>
</dbReference>
<gene>
    <name evidence="8" type="ORF">BSTOLATCC_MIC29620</name>
</gene>
<evidence type="ECO:0000256" key="1">
    <source>
        <dbReference type="ARBA" id="ARBA00004496"/>
    </source>
</evidence>
<evidence type="ECO:0000256" key="3">
    <source>
        <dbReference type="ARBA" id="ARBA00022574"/>
    </source>
</evidence>
<feature type="repeat" description="WD" evidence="5">
    <location>
        <begin position="220"/>
        <end position="250"/>
    </location>
</feature>
<dbReference type="PROSITE" id="PS50294">
    <property type="entry name" value="WD_REPEATS_REGION"/>
    <property type="match status" value="1"/>
</dbReference>
<dbReference type="GO" id="GO:0005634">
    <property type="term" value="C:nucleus"/>
    <property type="evidence" value="ECO:0007669"/>
    <property type="project" value="TreeGrafter"/>
</dbReference>
<feature type="repeat" description="WD" evidence="5">
    <location>
        <begin position="100"/>
        <end position="139"/>
    </location>
</feature>
<keyword evidence="4" id="KW-0677">Repeat</keyword>
<dbReference type="SUPFAM" id="SSF50978">
    <property type="entry name" value="WD40 repeat-like"/>
    <property type="match status" value="1"/>
</dbReference>
<dbReference type="GO" id="GO:0005737">
    <property type="term" value="C:cytoplasm"/>
    <property type="evidence" value="ECO:0007669"/>
    <property type="project" value="UniProtKB-SubCell"/>
</dbReference>
<protein>
    <recommendedName>
        <fullName evidence="10">Phospholipase A-2-activating protein</fullName>
    </recommendedName>
</protein>
<keyword evidence="3 5" id="KW-0853">WD repeat</keyword>
<name>A0AAU9J7N4_9CILI</name>
<dbReference type="InterPro" id="IPR001680">
    <property type="entry name" value="WD40_rpt"/>
</dbReference>
<dbReference type="CDD" id="cd00200">
    <property type="entry name" value="WD40"/>
    <property type="match status" value="1"/>
</dbReference>
<feature type="domain" description="PFU" evidence="6">
    <location>
        <begin position="353"/>
        <end position="456"/>
    </location>
</feature>
<dbReference type="InterPro" id="IPR011989">
    <property type="entry name" value="ARM-like"/>
</dbReference>
<dbReference type="PANTHER" id="PTHR19849:SF0">
    <property type="entry name" value="PHOSPHOLIPASE A-2-ACTIVATING PROTEIN"/>
    <property type="match status" value="1"/>
</dbReference>
<feature type="domain" description="PUL" evidence="7">
    <location>
        <begin position="465"/>
        <end position="731"/>
    </location>
</feature>
<evidence type="ECO:0000313" key="9">
    <source>
        <dbReference type="Proteomes" id="UP001162131"/>
    </source>
</evidence>
<evidence type="ECO:0000259" key="7">
    <source>
        <dbReference type="PROSITE" id="PS51396"/>
    </source>
</evidence>
<proteinExistence type="predicted"/>